<dbReference type="Gene3D" id="3.40.50.10610">
    <property type="entry name" value="ABC-type transport auxiliary lipoprotein component"/>
    <property type="match status" value="1"/>
</dbReference>
<dbReference type="InterPro" id="IPR008517">
    <property type="entry name" value="GNA1162-like"/>
</dbReference>
<accession>A0A1V1PEN2</accession>
<feature type="signal peptide" evidence="1">
    <location>
        <begin position="1"/>
        <end position="19"/>
    </location>
</feature>
<protein>
    <submittedName>
        <fullName evidence="2">Lipoprotein</fullName>
    </submittedName>
</protein>
<proteinExistence type="predicted"/>
<gene>
    <name evidence="2" type="ORF">OMM_01016</name>
</gene>
<dbReference type="PROSITE" id="PS51257">
    <property type="entry name" value="PROKAR_LIPOPROTEIN"/>
    <property type="match status" value="1"/>
</dbReference>
<feature type="chain" id="PRO_5010715707" evidence="1">
    <location>
        <begin position="20"/>
        <end position="226"/>
    </location>
</feature>
<sequence length="226" mass="25907">MRKFTVYLFCLVWIVSLSACQSTPKKPYNYQPYLSHMPESILVLPPINQSLEVNASYMYISIISRPIAEKGYYVFPVAVIDALMKENGVGSPEDMHRISLSKIKEIINPDAVLYVTIKEWGTQYKIIDSQTIVHVSATLIDTDSEQQIWQNSCRIVKSSNDNANNIAEMLVAALVNQVMSNFLDPTINVARMANQRMYYNDYNGLVPGKYHPLFEERQKKIKEQMK</sequence>
<dbReference type="Pfam" id="PF05643">
    <property type="entry name" value="GNA1162-like"/>
    <property type="match status" value="1"/>
</dbReference>
<keyword evidence="1" id="KW-0732">Signal</keyword>
<dbReference type="EMBL" id="ATBP01000068">
    <property type="protein sequence ID" value="ETR73359.1"/>
    <property type="molecule type" value="Genomic_DNA"/>
</dbReference>
<evidence type="ECO:0000313" key="2">
    <source>
        <dbReference type="EMBL" id="ETR73359.1"/>
    </source>
</evidence>
<dbReference type="AlphaFoldDB" id="A0A1V1PEN2"/>
<keyword evidence="2" id="KW-0449">Lipoprotein</keyword>
<comment type="caution">
    <text evidence="2">The sequence shown here is derived from an EMBL/GenBank/DDBJ whole genome shotgun (WGS) entry which is preliminary data.</text>
</comment>
<organism evidence="2 3">
    <name type="scientific">Candidatus Magnetoglobus multicellularis str. Araruama</name>
    <dbReference type="NCBI Taxonomy" id="890399"/>
    <lineage>
        <taxon>Bacteria</taxon>
        <taxon>Pseudomonadati</taxon>
        <taxon>Thermodesulfobacteriota</taxon>
        <taxon>Desulfobacteria</taxon>
        <taxon>Desulfobacterales</taxon>
        <taxon>Desulfobacteraceae</taxon>
        <taxon>Candidatus Magnetoglobus</taxon>
    </lineage>
</organism>
<dbReference type="Proteomes" id="UP000189670">
    <property type="component" value="Unassembled WGS sequence"/>
</dbReference>
<evidence type="ECO:0000313" key="3">
    <source>
        <dbReference type="Proteomes" id="UP000189670"/>
    </source>
</evidence>
<name>A0A1V1PEN2_9BACT</name>
<reference evidence="3" key="1">
    <citation type="submission" date="2012-11" db="EMBL/GenBank/DDBJ databases">
        <authorList>
            <person name="Lucero-Rivera Y.E."/>
            <person name="Tovar-Ramirez D."/>
        </authorList>
    </citation>
    <scope>NUCLEOTIDE SEQUENCE [LARGE SCALE GENOMIC DNA]</scope>
    <source>
        <strain evidence="3">Araruama</strain>
    </source>
</reference>
<evidence type="ECO:0000256" key="1">
    <source>
        <dbReference type="SAM" id="SignalP"/>
    </source>
</evidence>